<dbReference type="OrthoDB" id="9816422at2"/>
<evidence type="ECO:0000313" key="3">
    <source>
        <dbReference type="Proteomes" id="UP000076489"/>
    </source>
</evidence>
<dbReference type="AlphaFoldDB" id="A0A166QNY8"/>
<dbReference type="Gene3D" id="1.10.8.730">
    <property type="match status" value="1"/>
</dbReference>
<comment type="caution">
    <text evidence="2">The sequence shown here is derived from an EMBL/GenBank/DDBJ whole genome shotgun (WGS) entry which is preliminary data.</text>
</comment>
<dbReference type="InterPro" id="IPR051162">
    <property type="entry name" value="T4SS_component"/>
</dbReference>
<dbReference type="EMBL" id="LUKJ01000002">
    <property type="protein sequence ID" value="KZN20613.1"/>
    <property type="molecule type" value="Genomic_DNA"/>
</dbReference>
<dbReference type="Gene3D" id="3.40.50.300">
    <property type="entry name" value="P-loop containing nucleotide triphosphate hydrolases"/>
    <property type="match status" value="1"/>
</dbReference>
<reference evidence="2 3" key="2">
    <citation type="journal article" date="2018" name="Nature">
        <title>Mutant phenotypes for thousands of bacterial genes of unknown function.</title>
        <authorList>
            <person name="Price M.N."/>
            <person name="Wetmore K.M."/>
            <person name="Waters R.J."/>
            <person name="Callaghan M."/>
            <person name="Ray J."/>
            <person name="Liu H."/>
            <person name="Kuehl J.V."/>
            <person name="Melnyk R.A."/>
            <person name="Lamson J.S."/>
            <person name="Suh Y."/>
            <person name="Carlson H.K."/>
            <person name="Esquivel Z."/>
            <person name="Sadeeshkumar H."/>
            <person name="Chakraborty R."/>
            <person name="Zane G.M."/>
            <person name="Rubin B.E."/>
            <person name="Wall J.D."/>
            <person name="Visel A."/>
            <person name="Bristow J."/>
            <person name="Blow M.J."/>
            <person name="Arkin A.P."/>
            <person name="Deutschbauer A.M."/>
        </authorList>
    </citation>
    <scope>NUCLEOTIDE SEQUENCE [LARGE SCALE GENOMIC DNA]</scope>
    <source>
        <strain evidence="2 3">FW300-N1B4</strain>
    </source>
</reference>
<evidence type="ECO:0000259" key="1">
    <source>
        <dbReference type="Pfam" id="PF19044"/>
    </source>
</evidence>
<dbReference type="Proteomes" id="UP000076489">
    <property type="component" value="Unassembled WGS sequence"/>
</dbReference>
<dbReference type="PANTHER" id="PTHR30121">
    <property type="entry name" value="UNCHARACTERIZED PROTEIN YJGR-RELATED"/>
    <property type="match status" value="1"/>
</dbReference>
<dbReference type="Pfam" id="PF19044">
    <property type="entry name" value="P-loop_TraG"/>
    <property type="match status" value="1"/>
</dbReference>
<gene>
    <name evidence="2" type="ORF">A1D17_03480</name>
</gene>
<dbReference type="InterPro" id="IPR043964">
    <property type="entry name" value="P-loop_TraG"/>
</dbReference>
<feature type="domain" description="TraG P-loop" evidence="1">
    <location>
        <begin position="515"/>
        <end position="817"/>
    </location>
</feature>
<proteinExistence type="predicted"/>
<evidence type="ECO:0000313" key="2">
    <source>
        <dbReference type="EMBL" id="KZN20613.1"/>
    </source>
</evidence>
<accession>A0A166QNY8</accession>
<protein>
    <recommendedName>
        <fullName evidence="1">TraG P-loop domain-containing protein</fullName>
    </recommendedName>
</protein>
<dbReference type="SUPFAM" id="SSF52540">
    <property type="entry name" value="P-loop containing nucleoside triphosphate hydrolases"/>
    <property type="match status" value="1"/>
</dbReference>
<organism evidence="2 3">
    <name type="scientific">Pseudomonas fluorescens</name>
    <dbReference type="NCBI Taxonomy" id="294"/>
    <lineage>
        <taxon>Bacteria</taxon>
        <taxon>Pseudomonadati</taxon>
        <taxon>Pseudomonadota</taxon>
        <taxon>Gammaproteobacteria</taxon>
        <taxon>Pseudomonadales</taxon>
        <taxon>Pseudomonadaceae</taxon>
        <taxon>Pseudomonas</taxon>
    </lineage>
</organism>
<dbReference type="PANTHER" id="PTHR30121:SF6">
    <property type="entry name" value="SLR6007 PROTEIN"/>
    <property type="match status" value="1"/>
</dbReference>
<name>A0A166QNY8_PSEFL</name>
<dbReference type="RefSeq" id="WP_063340659.1">
    <property type="nucleotide sequence ID" value="NZ_LUKJ01000002.1"/>
</dbReference>
<dbReference type="InterPro" id="IPR027417">
    <property type="entry name" value="P-loop_NTPase"/>
</dbReference>
<reference evidence="3" key="1">
    <citation type="submission" date="2016-03" db="EMBL/GenBank/DDBJ databases">
        <authorList>
            <person name="Ray J."/>
            <person name="Price M."/>
            <person name="Deutschbauer A."/>
        </authorList>
    </citation>
    <scope>NUCLEOTIDE SEQUENCE [LARGE SCALE GENOMIC DNA]</scope>
    <source>
        <strain evidence="3">FW300-N1B4</strain>
    </source>
</reference>
<sequence length="963" mass="108394">MAMAEQHLFDTELAGLARRGYQGGMPLELLSDAFVYEEAGRYFHTIDGRFAKIWKISGHDHSLLNNDNLYHVSDCFGDVLNKYPEDSCGQYIRHTHRDIRPILKEYLENIDPDAGEFAIAIANSIVERQTDASMAKNGFFAKLSTEQLQVLQDDVLEGLEKEGVDVDVRENISAAIEREIREGRFPFVTDFYLVLLWSPTYIFGKFIDKAFKGALASVGLADADKLAHDAYTKQSIQFGRIAHNIGQSLATYNFYPEELTGQGFINLQYQLLNPVRSYNVEPPEYFNDIPVYECLREEVEVPLRNTLTGTTAYSWVETEKNGWTIHDSGFDYYVRPVSILGKPGKSFPGMLQKAMTGIEAESLITINWKVPSKLVAYARLMARGRLLAAKNSMHLGDADTRAQQSQDMEYVKGRISSENVSTKSQFFDTAVHINLMGFDKTILDEQALQLQDLLWRLGHREELRGDAVVRNSMPLNFRPSSMSLLRRDTPYLTENLAHLCPLFLEYQGVYDAAILMNNRSGRPIFIDLWGSNVVTAHSLICGTTGSGKSFAFNNLLMGLRVKYRPKVWIIDKGDSYRSLCSVLDGNYIPLALEPFQEKATGRTVNPICLNPFHMKKNDDDERELPTKPERELLVDMLTMMMEVSGAKGQKIPLQNLTVPLLHEALSSFYSFWLENHSDEEPTFSKFIPHLKATSLNGLNGEDIAAALIMFYGNGLYSAVFDGFLQVDWDNDFTVLETQRMADSPALGVVTLGLFRQIDAYAKYKLDKKRKKLIAVDEAWATLSNPAAASALAGFYREMRKYNAGCFLISQTVKDFVNLIKYDASGGGGSGGGQDGILENTSHYFFLACSPSDYKLAAEELSFSPEEIDLWKSLASLPPMYSEIFYRMRTASTLYYSGVFRLFASAVSMWVSSSHPDDDYMREQKTKQLFEQGGISEALARQRAIVALSKSHPYGARFHVEDAA</sequence>